<dbReference type="SUPFAM" id="SSF51445">
    <property type="entry name" value="(Trans)glycosidases"/>
    <property type="match status" value="1"/>
</dbReference>
<dbReference type="EMBL" id="WPIK01000019">
    <property type="protein sequence ID" value="MVN23195.1"/>
    <property type="molecule type" value="Genomic_DNA"/>
</dbReference>
<dbReference type="PANTHER" id="PTHR34142">
    <property type="entry name" value="ENDO-BETA-1,4-GLUCANASE A"/>
    <property type="match status" value="1"/>
</dbReference>
<comment type="caution">
    <text evidence="6">The sequence shown here is derived from an EMBL/GenBank/DDBJ whole genome shotgun (WGS) entry which is preliminary data.</text>
</comment>
<evidence type="ECO:0000256" key="3">
    <source>
        <dbReference type="RuleBase" id="RU361153"/>
    </source>
</evidence>
<dbReference type="InterPro" id="IPR017853">
    <property type="entry name" value="GH"/>
</dbReference>
<dbReference type="GO" id="GO:0004553">
    <property type="term" value="F:hydrolase activity, hydrolyzing O-glycosyl compounds"/>
    <property type="evidence" value="ECO:0007669"/>
    <property type="project" value="InterPro"/>
</dbReference>
<evidence type="ECO:0000256" key="1">
    <source>
        <dbReference type="ARBA" id="ARBA00022801"/>
    </source>
</evidence>
<sequence length="319" mass="36164">MKTKILFTVLLAIASLLIKAQPVKVHGKLQVVGTQLQDEHGQPVVLRGMSYGWHNFWPQFYNAGTVKWLHQDWDCTVLRAAMGVDPAKGYIQDPEGSKAIIEKVVDAAIKEGIYVLIDFHSHNIHLKEAKTFFTEMAKKYGAKPNVIYEIFNEPDDEKWPEVKAYAQEIVSTIRAIDPDNIILIPTTHWDQDVNIAADDPLTGVSNVMYTCHFYAATHKQWLRDRCDYALKKGLPIFISESAGMDASGDGPLNMPEWLVWIDWAESHKISWITWSVSNKDETCSVLTKDANPTGNWKESDLKESGIKTRTFLRKYNGAQ</sequence>
<evidence type="ECO:0000259" key="5">
    <source>
        <dbReference type="Pfam" id="PF00150"/>
    </source>
</evidence>
<dbReference type="RefSeq" id="WP_157569197.1">
    <property type="nucleotide sequence ID" value="NZ_WPIK01000019.1"/>
</dbReference>
<feature type="domain" description="Glycoside hydrolase family 5" evidence="5">
    <location>
        <begin position="38"/>
        <end position="279"/>
    </location>
</feature>
<proteinExistence type="inferred from homology"/>
<keyword evidence="7" id="KW-1185">Reference proteome</keyword>
<dbReference type="InterPro" id="IPR018087">
    <property type="entry name" value="Glyco_hydro_5_CS"/>
</dbReference>
<keyword evidence="1 3" id="KW-0378">Hydrolase</keyword>
<dbReference type="Proteomes" id="UP000462014">
    <property type="component" value="Unassembled WGS sequence"/>
</dbReference>
<name>A0A7K1T0W3_9SPHI</name>
<evidence type="ECO:0000313" key="6">
    <source>
        <dbReference type="EMBL" id="MVN23195.1"/>
    </source>
</evidence>
<protein>
    <submittedName>
        <fullName evidence="6">Cellulase family glycosylhydrolase</fullName>
    </submittedName>
</protein>
<dbReference type="Gene3D" id="3.20.20.80">
    <property type="entry name" value="Glycosidases"/>
    <property type="match status" value="1"/>
</dbReference>
<evidence type="ECO:0000256" key="2">
    <source>
        <dbReference type="ARBA" id="ARBA00023295"/>
    </source>
</evidence>
<dbReference type="InterPro" id="IPR001547">
    <property type="entry name" value="Glyco_hydro_5"/>
</dbReference>
<comment type="similarity">
    <text evidence="3">Belongs to the glycosyl hydrolase 5 (cellulase A) family.</text>
</comment>
<dbReference type="PANTHER" id="PTHR34142:SF1">
    <property type="entry name" value="GLYCOSIDE HYDROLASE FAMILY 5 DOMAIN-CONTAINING PROTEIN"/>
    <property type="match status" value="1"/>
</dbReference>
<dbReference type="Pfam" id="PF00150">
    <property type="entry name" value="Cellulase"/>
    <property type="match status" value="1"/>
</dbReference>
<dbReference type="AlphaFoldDB" id="A0A7K1T0W3"/>
<organism evidence="6 7">
    <name type="scientific">Mucilaginibacter arboris</name>
    <dbReference type="NCBI Taxonomy" id="2682090"/>
    <lineage>
        <taxon>Bacteria</taxon>
        <taxon>Pseudomonadati</taxon>
        <taxon>Bacteroidota</taxon>
        <taxon>Sphingobacteriia</taxon>
        <taxon>Sphingobacteriales</taxon>
        <taxon>Sphingobacteriaceae</taxon>
        <taxon>Mucilaginibacter</taxon>
    </lineage>
</organism>
<gene>
    <name evidence="6" type="ORF">GO621_16850</name>
</gene>
<keyword evidence="4" id="KW-0732">Signal</keyword>
<feature type="chain" id="PRO_5029700830" evidence="4">
    <location>
        <begin position="21"/>
        <end position="319"/>
    </location>
</feature>
<evidence type="ECO:0000313" key="7">
    <source>
        <dbReference type="Proteomes" id="UP000462014"/>
    </source>
</evidence>
<reference evidence="6 7" key="1">
    <citation type="submission" date="2019-12" db="EMBL/GenBank/DDBJ databases">
        <title>Mucilaginibacter sp. HMF7410 genome sequencing and assembly.</title>
        <authorList>
            <person name="Kang H."/>
            <person name="Cha I."/>
            <person name="Kim H."/>
            <person name="Joh K."/>
        </authorList>
    </citation>
    <scope>NUCLEOTIDE SEQUENCE [LARGE SCALE GENOMIC DNA]</scope>
    <source>
        <strain evidence="6 7">HMF7410</strain>
    </source>
</reference>
<evidence type="ECO:0000256" key="4">
    <source>
        <dbReference type="SAM" id="SignalP"/>
    </source>
</evidence>
<dbReference type="GO" id="GO:0000272">
    <property type="term" value="P:polysaccharide catabolic process"/>
    <property type="evidence" value="ECO:0007669"/>
    <property type="project" value="InterPro"/>
</dbReference>
<accession>A0A7K1T0W3</accession>
<dbReference type="PROSITE" id="PS00659">
    <property type="entry name" value="GLYCOSYL_HYDROL_F5"/>
    <property type="match status" value="1"/>
</dbReference>
<keyword evidence="2 3" id="KW-0326">Glycosidase</keyword>
<feature type="signal peptide" evidence="4">
    <location>
        <begin position="1"/>
        <end position="20"/>
    </location>
</feature>